<sequence>MGEQNICHLPLDEPLVAAVSQLLDSAGVANVLWGNYLLTVYGISSLINLDFLDWQAIDYDPDKLENYFTEEALEMSRKNKIHLKTLEVQYTVSCEDHFSEGEQLLTFLHAFNGLEELFVSTSGSLNAVNLWRAALNHGATLKRFVHHQRTVDLDDKSVYFKEQRDLLNLLFKLKTIKQLS</sequence>
<proteinExistence type="predicted"/>
<gene>
    <name evidence="1" type="ORF">AJ78_05816</name>
</gene>
<name>A0A1J9PCJ6_9EURO</name>
<dbReference type="EMBL" id="LGRN01000270">
    <property type="protein sequence ID" value="OJD13766.1"/>
    <property type="molecule type" value="Genomic_DNA"/>
</dbReference>
<organism evidence="1 2">
    <name type="scientific">Emergomyces pasteurianus Ep9510</name>
    <dbReference type="NCBI Taxonomy" id="1447872"/>
    <lineage>
        <taxon>Eukaryota</taxon>
        <taxon>Fungi</taxon>
        <taxon>Dikarya</taxon>
        <taxon>Ascomycota</taxon>
        <taxon>Pezizomycotina</taxon>
        <taxon>Eurotiomycetes</taxon>
        <taxon>Eurotiomycetidae</taxon>
        <taxon>Onygenales</taxon>
        <taxon>Ajellomycetaceae</taxon>
        <taxon>Emergomyces</taxon>
    </lineage>
</organism>
<accession>A0A1J9PCJ6</accession>
<comment type="caution">
    <text evidence="1">The sequence shown here is derived from an EMBL/GenBank/DDBJ whole genome shotgun (WGS) entry which is preliminary data.</text>
</comment>
<dbReference type="AlphaFoldDB" id="A0A1J9PCJ6"/>
<evidence type="ECO:0000313" key="2">
    <source>
        <dbReference type="Proteomes" id="UP000182235"/>
    </source>
</evidence>
<evidence type="ECO:0000313" key="1">
    <source>
        <dbReference type="EMBL" id="OJD13766.1"/>
    </source>
</evidence>
<reference evidence="1 2" key="1">
    <citation type="submission" date="2015-07" db="EMBL/GenBank/DDBJ databases">
        <title>Emmonsia species relationships and genome sequence.</title>
        <authorList>
            <consortium name="The Broad Institute Genomics Platform"/>
            <person name="Cuomo C.A."/>
            <person name="Munoz J.F."/>
            <person name="Imamovic A."/>
            <person name="Priest M.E."/>
            <person name="Young S."/>
            <person name="Clay O.K."/>
            <person name="McEwen J.G."/>
        </authorList>
    </citation>
    <scope>NUCLEOTIDE SEQUENCE [LARGE SCALE GENOMIC DNA]</scope>
    <source>
        <strain evidence="1 2">UAMH 9510</strain>
    </source>
</reference>
<keyword evidence="2" id="KW-1185">Reference proteome</keyword>
<dbReference type="OrthoDB" id="4499271at2759"/>
<protein>
    <submittedName>
        <fullName evidence="1">Uncharacterized protein</fullName>
    </submittedName>
</protein>
<dbReference type="Proteomes" id="UP000182235">
    <property type="component" value="Unassembled WGS sequence"/>
</dbReference>
<dbReference type="VEuPathDB" id="FungiDB:AJ78_05816"/>